<feature type="domain" description="Thioredoxin" evidence="4">
    <location>
        <begin position="189"/>
        <end position="310"/>
    </location>
</feature>
<dbReference type="GO" id="GO:0008233">
    <property type="term" value="F:peptidase activity"/>
    <property type="evidence" value="ECO:0007669"/>
    <property type="project" value="UniProtKB-KW"/>
</dbReference>
<dbReference type="InterPro" id="IPR011989">
    <property type="entry name" value="ARM-like"/>
</dbReference>
<comment type="similarity">
    <text evidence="1">Belongs to the DeSI family.</text>
</comment>
<dbReference type="AlphaFoldDB" id="A0A316VD84"/>
<dbReference type="OrthoDB" id="21221at2759"/>
<sequence>MSVTSSEAQTYPVQLYVYDLSNGLARSLSRQLTGRQFDAIYHTSIVVYSREWYFGQGIFNETPGRTHFGQPIQKIDLGQTSIDPATFQEILTDLRERYRADTYHLLQFNCNTFTGELSQILVGKDIPAHITSLPQDFLATPFGQMMGPQIDAMFRGGPSSAPPRQMANAPPSAMGILNNVTRSAMTNGHTNGAATSKVTVKPLQSVAHLEDLKRSAPSAVVMYTSHTCPPCVQMHPVYESIAEKYSEAGKYKDRPIVFGQAYAQSAQMLMQSEGISATPTFHFYAAGKRVNELKGANASSLEDAIEALLWSQYRPHPHSKLQNPADLVPRQAIKYKTIPNLMFAQQKLNDITSRHPAKSFGEKADIQEARSILTKTLFPWIHEGLAAGKQKAMSNQDSEKWIDAAQKTIGVLRLCDIFPIVDLVRIAVLDASQSEYLSGSDQGTKMLDAIWAKAKADMTLENKATLLTTFRLIGNILAATPYSTNAKTVQMARHVSESSDVIALLVFGVLSEDFGLRGAAVNAAFNRALLQSEGRSLFITAPKENDEPQSESDDEVELICAVLECVEKEQDLERLHRATAALLLQLYCAPSWHATLHSLLDVLEASQKLEQKVKLIKEDTSGKASDVCKLLEQTVRLIKAQ</sequence>
<dbReference type="PANTHER" id="PTHR12378">
    <property type="entry name" value="DESUMOYLATING ISOPEPTIDASE"/>
    <property type="match status" value="1"/>
</dbReference>
<dbReference type="InterPro" id="IPR042266">
    <property type="entry name" value="PPPDE_sf"/>
</dbReference>
<dbReference type="Gene3D" id="1.25.10.10">
    <property type="entry name" value="Leucine-rich Repeat Variant"/>
    <property type="match status" value="1"/>
</dbReference>
<evidence type="ECO:0000313" key="8">
    <source>
        <dbReference type="Proteomes" id="UP000245771"/>
    </source>
</evidence>
<dbReference type="EMBL" id="KZ819604">
    <property type="protein sequence ID" value="PWN33445.1"/>
    <property type="molecule type" value="Genomic_DNA"/>
</dbReference>
<keyword evidence="2" id="KW-0645">Protease</keyword>
<dbReference type="InterPro" id="IPR013766">
    <property type="entry name" value="Thioredoxin_domain"/>
</dbReference>
<dbReference type="CDD" id="cd02947">
    <property type="entry name" value="TRX_family"/>
    <property type="match status" value="1"/>
</dbReference>
<protein>
    <submittedName>
        <fullName evidence="7">DUF862-domain-containing protein</fullName>
    </submittedName>
</protein>
<dbReference type="Gene3D" id="3.90.1720.30">
    <property type="entry name" value="PPPDE domains"/>
    <property type="match status" value="1"/>
</dbReference>
<dbReference type="PROSITE" id="PS51352">
    <property type="entry name" value="THIOREDOXIN_2"/>
    <property type="match status" value="1"/>
</dbReference>
<evidence type="ECO:0000313" key="7">
    <source>
        <dbReference type="EMBL" id="PWN33445.1"/>
    </source>
</evidence>
<dbReference type="PROSITE" id="PS51396">
    <property type="entry name" value="PUL"/>
    <property type="match status" value="1"/>
</dbReference>
<dbReference type="Gene3D" id="3.40.30.10">
    <property type="entry name" value="Glutaredoxin"/>
    <property type="match status" value="1"/>
</dbReference>
<feature type="domain" description="PUL" evidence="5">
    <location>
        <begin position="326"/>
        <end position="634"/>
    </location>
</feature>
<keyword evidence="3" id="KW-0378">Hydrolase</keyword>
<accession>A0A316VD84</accession>
<evidence type="ECO:0000259" key="4">
    <source>
        <dbReference type="PROSITE" id="PS51352"/>
    </source>
</evidence>
<dbReference type="GO" id="GO:0070646">
    <property type="term" value="P:protein modification by small protein removal"/>
    <property type="evidence" value="ECO:0007669"/>
    <property type="project" value="TreeGrafter"/>
</dbReference>
<dbReference type="InterPro" id="IPR008580">
    <property type="entry name" value="PPPDE_dom"/>
</dbReference>
<feature type="domain" description="PPPDE" evidence="6">
    <location>
        <begin position="11"/>
        <end position="151"/>
    </location>
</feature>
<dbReference type="Pfam" id="PF05903">
    <property type="entry name" value="Peptidase_C97"/>
    <property type="match status" value="1"/>
</dbReference>
<organism evidence="7 8">
    <name type="scientific">Meira miltonrushii</name>
    <dbReference type="NCBI Taxonomy" id="1280837"/>
    <lineage>
        <taxon>Eukaryota</taxon>
        <taxon>Fungi</taxon>
        <taxon>Dikarya</taxon>
        <taxon>Basidiomycota</taxon>
        <taxon>Ustilaginomycotina</taxon>
        <taxon>Exobasidiomycetes</taxon>
        <taxon>Exobasidiales</taxon>
        <taxon>Brachybasidiaceae</taxon>
        <taxon>Meira</taxon>
    </lineage>
</organism>
<keyword evidence="8" id="KW-1185">Reference proteome</keyword>
<dbReference type="RefSeq" id="XP_025353747.1">
    <property type="nucleotide sequence ID" value="XM_025502580.1"/>
</dbReference>
<evidence type="ECO:0000256" key="3">
    <source>
        <dbReference type="ARBA" id="ARBA00022801"/>
    </source>
</evidence>
<evidence type="ECO:0000256" key="2">
    <source>
        <dbReference type="ARBA" id="ARBA00022670"/>
    </source>
</evidence>
<dbReference type="GeneID" id="37024361"/>
<dbReference type="Proteomes" id="UP000245771">
    <property type="component" value="Unassembled WGS sequence"/>
</dbReference>
<dbReference type="InParanoid" id="A0A316VD84"/>
<dbReference type="Pfam" id="PF08324">
    <property type="entry name" value="PUL"/>
    <property type="match status" value="1"/>
</dbReference>
<dbReference type="GO" id="GO:0006508">
    <property type="term" value="P:proteolysis"/>
    <property type="evidence" value="ECO:0007669"/>
    <property type="project" value="UniProtKB-KW"/>
</dbReference>
<name>A0A316VD84_9BASI</name>
<reference evidence="7 8" key="1">
    <citation type="journal article" date="2018" name="Mol. Biol. Evol.">
        <title>Broad Genomic Sampling Reveals a Smut Pathogenic Ancestry of the Fungal Clade Ustilaginomycotina.</title>
        <authorList>
            <person name="Kijpornyongpan T."/>
            <person name="Mondo S.J."/>
            <person name="Barry K."/>
            <person name="Sandor L."/>
            <person name="Lee J."/>
            <person name="Lipzen A."/>
            <person name="Pangilinan J."/>
            <person name="LaButti K."/>
            <person name="Hainaut M."/>
            <person name="Henrissat B."/>
            <person name="Grigoriev I.V."/>
            <person name="Spatafora J.W."/>
            <person name="Aime M.C."/>
        </authorList>
    </citation>
    <scope>NUCLEOTIDE SEQUENCE [LARGE SCALE GENOMIC DNA]</scope>
    <source>
        <strain evidence="7 8">MCA 3882</strain>
    </source>
</reference>
<dbReference type="PROSITE" id="PS00194">
    <property type="entry name" value="THIOREDOXIN_1"/>
    <property type="match status" value="1"/>
</dbReference>
<evidence type="ECO:0000256" key="1">
    <source>
        <dbReference type="ARBA" id="ARBA00008140"/>
    </source>
</evidence>
<evidence type="ECO:0000259" key="5">
    <source>
        <dbReference type="PROSITE" id="PS51396"/>
    </source>
</evidence>
<dbReference type="InterPro" id="IPR013535">
    <property type="entry name" value="PUL_dom"/>
</dbReference>
<dbReference type="PANTHER" id="PTHR12378:SF7">
    <property type="entry name" value="DESUMOYLATING ISOPEPTIDASE 1"/>
    <property type="match status" value="1"/>
</dbReference>
<proteinExistence type="inferred from homology"/>
<dbReference type="Pfam" id="PF00085">
    <property type="entry name" value="Thioredoxin"/>
    <property type="match status" value="1"/>
</dbReference>
<dbReference type="PROSITE" id="PS51858">
    <property type="entry name" value="PPPDE"/>
    <property type="match status" value="1"/>
</dbReference>
<dbReference type="InterPro" id="IPR036249">
    <property type="entry name" value="Thioredoxin-like_sf"/>
</dbReference>
<dbReference type="STRING" id="1280837.A0A316VD84"/>
<dbReference type="SMART" id="SM01179">
    <property type="entry name" value="DUF862"/>
    <property type="match status" value="1"/>
</dbReference>
<gene>
    <name evidence="7" type="ORF">FA14DRAFT_62357</name>
</gene>
<dbReference type="InterPro" id="IPR017937">
    <property type="entry name" value="Thioredoxin_CS"/>
</dbReference>
<evidence type="ECO:0000259" key="6">
    <source>
        <dbReference type="PROSITE" id="PS51858"/>
    </source>
</evidence>
<dbReference type="SUPFAM" id="SSF52833">
    <property type="entry name" value="Thioredoxin-like"/>
    <property type="match status" value="1"/>
</dbReference>